<dbReference type="Proteomes" id="UP000308600">
    <property type="component" value="Unassembled WGS sequence"/>
</dbReference>
<name>A0ACD3AZ22_9AGAR</name>
<reference evidence="1 2" key="1">
    <citation type="journal article" date="2019" name="Nat. Ecol. Evol.">
        <title>Megaphylogeny resolves global patterns of mushroom evolution.</title>
        <authorList>
            <person name="Varga T."/>
            <person name="Krizsan K."/>
            <person name="Foldi C."/>
            <person name="Dima B."/>
            <person name="Sanchez-Garcia M."/>
            <person name="Sanchez-Ramirez S."/>
            <person name="Szollosi G.J."/>
            <person name="Szarkandi J.G."/>
            <person name="Papp V."/>
            <person name="Albert L."/>
            <person name="Andreopoulos W."/>
            <person name="Angelini C."/>
            <person name="Antonin V."/>
            <person name="Barry K.W."/>
            <person name="Bougher N.L."/>
            <person name="Buchanan P."/>
            <person name="Buyck B."/>
            <person name="Bense V."/>
            <person name="Catcheside P."/>
            <person name="Chovatia M."/>
            <person name="Cooper J."/>
            <person name="Damon W."/>
            <person name="Desjardin D."/>
            <person name="Finy P."/>
            <person name="Geml J."/>
            <person name="Haridas S."/>
            <person name="Hughes K."/>
            <person name="Justo A."/>
            <person name="Karasinski D."/>
            <person name="Kautmanova I."/>
            <person name="Kiss B."/>
            <person name="Kocsube S."/>
            <person name="Kotiranta H."/>
            <person name="LaButti K.M."/>
            <person name="Lechner B.E."/>
            <person name="Liimatainen K."/>
            <person name="Lipzen A."/>
            <person name="Lukacs Z."/>
            <person name="Mihaltcheva S."/>
            <person name="Morgado L.N."/>
            <person name="Niskanen T."/>
            <person name="Noordeloos M.E."/>
            <person name="Ohm R.A."/>
            <person name="Ortiz-Santana B."/>
            <person name="Ovrebo C."/>
            <person name="Racz N."/>
            <person name="Riley R."/>
            <person name="Savchenko A."/>
            <person name="Shiryaev A."/>
            <person name="Soop K."/>
            <person name="Spirin V."/>
            <person name="Szebenyi C."/>
            <person name="Tomsovsky M."/>
            <person name="Tulloss R.E."/>
            <person name="Uehling J."/>
            <person name="Grigoriev I.V."/>
            <person name="Vagvolgyi C."/>
            <person name="Papp T."/>
            <person name="Martin F.M."/>
            <person name="Miettinen O."/>
            <person name="Hibbett D.S."/>
            <person name="Nagy L.G."/>
        </authorList>
    </citation>
    <scope>NUCLEOTIDE SEQUENCE [LARGE SCALE GENOMIC DNA]</scope>
    <source>
        <strain evidence="1 2">NL-1719</strain>
    </source>
</reference>
<keyword evidence="2" id="KW-1185">Reference proteome</keyword>
<evidence type="ECO:0000313" key="2">
    <source>
        <dbReference type="Proteomes" id="UP000308600"/>
    </source>
</evidence>
<gene>
    <name evidence="1" type="ORF">BDN72DRAFT_491769</name>
</gene>
<protein>
    <submittedName>
        <fullName evidence="1">Uncharacterized protein</fullName>
    </submittedName>
</protein>
<proteinExistence type="predicted"/>
<dbReference type="EMBL" id="ML208304">
    <property type="protein sequence ID" value="TFK70993.1"/>
    <property type="molecule type" value="Genomic_DNA"/>
</dbReference>
<accession>A0ACD3AZ22</accession>
<sequence length="578" mass="63636">MELANDLASPLMRLNSKASESPNRPYANHAARSSASRSSDQSSRRYSALGDSYPSHTSHPNAYTQLVQQANLAGHVKSPSRSAVANDPAPTGRNSTRRNSDQSSRSALSDEHPSHPSHPSAYTQLVQQASLAGRVKSPSRSAVANDPAPTGRNSTSRNSDQSSRCRALSDEHPSHPSHPNAYAQPQQASLAGHVKSPSRSIRPAPRSENFQPARRLREQAPPLIHAPTPPAPASPIYPSDDLATVVLQRGQQFIVSYDDTSVSAQGGGATACGLAALNCARIAFGKHNQGILEARLLEDITNKETVREIVSIGQMWTGETQPDLDEIAKLPIFSDFLGCRGINWGKATRSGFDKMLKRLERAPQDPFAMIVTKAPDIITCFRITIQEANVFVIFDPLPRPSHPGASGFIVDVDRERILDYLTELMGVDEDLLNLPDLAWQTEILSTFSEHCYSPKIQVPDLQSLVLRLSIESYAQKHEAERQLKVVQEDRDNLAAQLKPVQEERDKLAAQLKELRTIAKVQLVQARAYRQGVENTRGQGDVQRSVLIQEIQKLRGQVQEKDTNKKLNLELQTLKNSNE</sequence>
<evidence type="ECO:0000313" key="1">
    <source>
        <dbReference type="EMBL" id="TFK70993.1"/>
    </source>
</evidence>
<organism evidence="1 2">
    <name type="scientific">Pluteus cervinus</name>
    <dbReference type="NCBI Taxonomy" id="181527"/>
    <lineage>
        <taxon>Eukaryota</taxon>
        <taxon>Fungi</taxon>
        <taxon>Dikarya</taxon>
        <taxon>Basidiomycota</taxon>
        <taxon>Agaricomycotina</taxon>
        <taxon>Agaricomycetes</taxon>
        <taxon>Agaricomycetidae</taxon>
        <taxon>Agaricales</taxon>
        <taxon>Pluteineae</taxon>
        <taxon>Pluteaceae</taxon>
        <taxon>Pluteus</taxon>
    </lineage>
</organism>